<feature type="domain" description="Fibronectin type-III" evidence="4">
    <location>
        <begin position="168"/>
        <end position="257"/>
    </location>
</feature>
<dbReference type="PANTHER" id="PTHR13817:SF73">
    <property type="entry name" value="FIBRONECTIN TYPE-III DOMAIN-CONTAINING PROTEIN"/>
    <property type="match status" value="1"/>
</dbReference>
<feature type="domain" description="F5/8 type C" evidence="3">
    <location>
        <begin position="247"/>
        <end position="398"/>
    </location>
</feature>
<keyword evidence="6" id="KW-1185">Reference proteome</keyword>
<dbReference type="NCBIfam" id="TIGR04183">
    <property type="entry name" value="Por_Secre_tail"/>
    <property type="match status" value="1"/>
</dbReference>
<dbReference type="InterPro" id="IPR013783">
    <property type="entry name" value="Ig-like_fold"/>
</dbReference>
<dbReference type="InterPro" id="IPR008979">
    <property type="entry name" value="Galactose-bd-like_sf"/>
</dbReference>
<dbReference type="RefSeq" id="WP_264282403.1">
    <property type="nucleotide sequence ID" value="NZ_CP107006.1"/>
</dbReference>
<dbReference type="Gene3D" id="2.60.40.10">
    <property type="entry name" value="Immunoglobulins"/>
    <property type="match status" value="2"/>
</dbReference>
<evidence type="ECO:0000313" key="5">
    <source>
        <dbReference type="EMBL" id="UYQ94531.1"/>
    </source>
</evidence>
<organism evidence="5 6">
    <name type="scientific">Chitinophaga horti</name>
    <dbReference type="NCBI Taxonomy" id="2920382"/>
    <lineage>
        <taxon>Bacteria</taxon>
        <taxon>Pseudomonadati</taxon>
        <taxon>Bacteroidota</taxon>
        <taxon>Chitinophagia</taxon>
        <taxon>Chitinophagales</taxon>
        <taxon>Chitinophagaceae</taxon>
        <taxon>Chitinophaga</taxon>
    </lineage>
</organism>
<keyword evidence="2" id="KW-0732">Signal</keyword>
<dbReference type="PROSITE" id="PS50022">
    <property type="entry name" value="FA58C_3"/>
    <property type="match status" value="1"/>
</dbReference>
<proteinExistence type="predicted"/>
<dbReference type="InterPro" id="IPR026444">
    <property type="entry name" value="Secre_tail"/>
</dbReference>
<dbReference type="PANTHER" id="PTHR13817">
    <property type="entry name" value="TITIN"/>
    <property type="match status" value="1"/>
</dbReference>
<dbReference type="SUPFAM" id="SSF49785">
    <property type="entry name" value="Galactose-binding domain-like"/>
    <property type="match status" value="2"/>
</dbReference>
<sequence length="862" mass="96006">MNMTLLHKAILCAGAFCFAGAAHAQSDITNLGGTITAQYNNTVQVNENYPNLIDNSTATKYYIPQTNLWVQYQSPFTAVVTQYAITSANDAATRDPRDWTLQGSNNGTSWTTLDTRTAETFATRFLRKTYSFANTNSYLYYRLNITAVNGATATQFAEWELLAATPAAPTGLSVSNISNFRVQLNWTDNATTETNYLVERSQTGSSFRVIATLDSNKTSYIDSSTATGTAYLYRVRTQNAAGVSVATAHASISTTSATVGTDVTDFTNATLSDQYNTGGNEGYLKAFDNSAYGKYLASAASTWVQYYLPGGATLTRYAVTSANDFATRDPKNWVLQGSNNGSTWTTLSTKNNQEFTDRYQRKLYAFVNTTAYTYYRLHITANNGNSLTQFAELELYGTGTGATNSAVPAAPSGLAAMNTDGYQLVLTWTDNSTTETNFRVERSTDSVNWVTDAIVAANNTKYHSRDLTPLTTYYYRLRAENANGGSAYVFTKKATPTGAAPLTWREHWFEHDELLTRTYYNDQIAVYYDSAVSPAINWMFSDFANVWQYTKQNYGSFSDPRLYAVFHSIAGYSGGHPATTYDSAHDYHNTIDLGGQWAERNSWNYGASTHEVAHIVEFSAKNVDGGHSFLIWGDSKWAEIFNYDVYKRLGWNLEAAELLADMETKTDTYPRAGTRWFKNWFYPIYTTADSSDALNRYFDLLAAYFPQRNGQYIRRLNMGEFIHFWSGAAQYNLKNQADTAFGWNDIYEAQFRQAQLDYPFTYPNSLLLASPLAAVAPPRVKLDLPSIWPNPASGTVYLNGPLQEGLYDVGIYSLNGVRVKVLRVSGKNAPVSISGLPNGMYVFVVSDKNKIVYTKKIFVNNK</sequence>
<dbReference type="CDD" id="cd00063">
    <property type="entry name" value="FN3"/>
    <property type="match status" value="2"/>
</dbReference>
<accession>A0ABY6J5A7</accession>
<dbReference type="Gene3D" id="2.60.120.260">
    <property type="entry name" value="Galactose-binding domain-like"/>
    <property type="match status" value="2"/>
</dbReference>
<keyword evidence="1" id="KW-0677">Repeat</keyword>
<dbReference type="InterPro" id="IPR050964">
    <property type="entry name" value="Striated_Muscle_Regulatory"/>
</dbReference>
<reference evidence="5" key="1">
    <citation type="submission" date="2022-10" db="EMBL/GenBank/DDBJ databases">
        <title>Chitinophaga sp. nov., isolated from soil.</title>
        <authorList>
            <person name="Jeon C.O."/>
        </authorList>
    </citation>
    <scope>NUCLEOTIDE SEQUENCE</scope>
    <source>
        <strain evidence="5">R8</strain>
    </source>
</reference>
<dbReference type="SMART" id="SM00060">
    <property type="entry name" value="FN3"/>
    <property type="match status" value="2"/>
</dbReference>
<dbReference type="SUPFAM" id="SSF49265">
    <property type="entry name" value="Fibronectin type III"/>
    <property type="match status" value="2"/>
</dbReference>
<dbReference type="EMBL" id="CP107006">
    <property type="protein sequence ID" value="UYQ94531.1"/>
    <property type="molecule type" value="Genomic_DNA"/>
</dbReference>
<dbReference type="InterPro" id="IPR000421">
    <property type="entry name" value="FA58C"/>
</dbReference>
<dbReference type="InterPro" id="IPR036116">
    <property type="entry name" value="FN3_sf"/>
</dbReference>
<evidence type="ECO:0000259" key="3">
    <source>
        <dbReference type="PROSITE" id="PS50022"/>
    </source>
</evidence>
<dbReference type="Pfam" id="PF00754">
    <property type="entry name" value="F5_F8_type_C"/>
    <property type="match status" value="1"/>
</dbReference>
<dbReference type="Pfam" id="PF18962">
    <property type="entry name" value="Por_Secre_tail"/>
    <property type="match status" value="1"/>
</dbReference>
<feature type="chain" id="PRO_5045661730" evidence="2">
    <location>
        <begin position="25"/>
        <end position="862"/>
    </location>
</feature>
<dbReference type="PROSITE" id="PS50853">
    <property type="entry name" value="FN3"/>
    <property type="match status" value="2"/>
</dbReference>
<evidence type="ECO:0000256" key="1">
    <source>
        <dbReference type="ARBA" id="ARBA00022737"/>
    </source>
</evidence>
<dbReference type="InterPro" id="IPR003961">
    <property type="entry name" value="FN3_dom"/>
</dbReference>
<evidence type="ECO:0000259" key="4">
    <source>
        <dbReference type="PROSITE" id="PS50853"/>
    </source>
</evidence>
<feature type="signal peptide" evidence="2">
    <location>
        <begin position="1"/>
        <end position="24"/>
    </location>
</feature>
<dbReference type="Pfam" id="PF00041">
    <property type="entry name" value="fn3"/>
    <property type="match status" value="2"/>
</dbReference>
<evidence type="ECO:0000256" key="2">
    <source>
        <dbReference type="SAM" id="SignalP"/>
    </source>
</evidence>
<gene>
    <name evidence="5" type="ORF">MKQ68_05430</name>
</gene>
<evidence type="ECO:0000313" key="6">
    <source>
        <dbReference type="Proteomes" id="UP001162741"/>
    </source>
</evidence>
<feature type="domain" description="Fibronectin type-III" evidence="4">
    <location>
        <begin position="410"/>
        <end position="500"/>
    </location>
</feature>
<protein>
    <submittedName>
        <fullName evidence="5">Fibronectin type III domain-containing protein</fullName>
    </submittedName>
</protein>
<name>A0ABY6J5A7_9BACT</name>
<dbReference type="Proteomes" id="UP001162741">
    <property type="component" value="Chromosome"/>
</dbReference>